<dbReference type="AlphaFoldDB" id="A0A2K3KHV7"/>
<sequence>RLMDKLPEARIAFIGDGPYR</sequence>
<reference evidence="1 2" key="1">
    <citation type="journal article" date="2014" name="Am. J. Bot.">
        <title>Genome assembly and annotation for red clover (Trifolium pratense; Fabaceae).</title>
        <authorList>
            <person name="Istvanek J."/>
            <person name="Jaros M."/>
            <person name="Krenek A."/>
            <person name="Repkova J."/>
        </authorList>
    </citation>
    <scope>NUCLEOTIDE SEQUENCE [LARGE SCALE GENOMIC DNA]</scope>
    <source>
        <strain evidence="2">cv. Tatra</strain>
        <tissue evidence="1">Young leaves</tissue>
    </source>
</reference>
<protein>
    <submittedName>
        <fullName evidence="1">Uncharacterized protein</fullName>
    </submittedName>
</protein>
<evidence type="ECO:0000313" key="2">
    <source>
        <dbReference type="Proteomes" id="UP000236291"/>
    </source>
</evidence>
<organism evidence="1 2">
    <name type="scientific">Trifolium pratense</name>
    <name type="common">Red clover</name>
    <dbReference type="NCBI Taxonomy" id="57577"/>
    <lineage>
        <taxon>Eukaryota</taxon>
        <taxon>Viridiplantae</taxon>
        <taxon>Streptophyta</taxon>
        <taxon>Embryophyta</taxon>
        <taxon>Tracheophyta</taxon>
        <taxon>Spermatophyta</taxon>
        <taxon>Magnoliopsida</taxon>
        <taxon>eudicotyledons</taxon>
        <taxon>Gunneridae</taxon>
        <taxon>Pentapetalae</taxon>
        <taxon>rosids</taxon>
        <taxon>fabids</taxon>
        <taxon>Fabales</taxon>
        <taxon>Fabaceae</taxon>
        <taxon>Papilionoideae</taxon>
        <taxon>50 kb inversion clade</taxon>
        <taxon>NPAAA clade</taxon>
        <taxon>Hologalegina</taxon>
        <taxon>IRL clade</taxon>
        <taxon>Trifolieae</taxon>
        <taxon>Trifolium</taxon>
    </lineage>
</organism>
<evidence type="ECO:0000313" key="1">
    <source>
        <dbReference type="EMBL" id="PNX65866.1"/>
    </source>
</evidence>
<gene>
    <name evidence="1" type="ORF">L195_g062811</name>
</gene>
<reference evidence="1 2" key="2">
    <citation type="journal article" date="2017" name="Front. Plant Sci.">
        <title>Gene Classification and Mining of Molecular Markers Useful in Red Clover (Trifolium pratense) Breeding.</title>
        <authorList>
            <person name="Istvanek J."/>
            <person name="Dluhosova J."/>
            <person name="Dluhos P."/>
            <person name="Patkova L."/>
            <person name="Nedelnik J."/>
            <person name="Repkova J."/>
        </authorList>
    </citation>
    <scope>NUCLEOTIDE SEQUENCE [LARGE SCALE GENOMIC DNA]</scope>
    <source>
        <strain evidence="2">cv. Tatra</strain>
        <tissue evidence="1">Young leaves</tissue>
    </source>
</reference>
<name>A0A2K3KHV7_TRIPR</name>
<dbReference type="EMBL" id="ASHM01186235">
    <property type="protein sequence ID" value="PNX65866.1"/>
    <property type="molecule type" value="Genomic_DNA"/>
</dbReference>
<proteinExistence type="predicted"/>
<comment type="caution">
    <text evidence="1">The sequence shown here is derived from an EMBL/GenBank/DDBJ whole genome shotgun (WGS) entry which is preliminary data.</text>
</comment>
<accession>A0A2K3KHV7</accession>
<feature type="non-terminal residue" evidence="1">
    <location>
        <position position="1"/>
    </location>
</feature>
<dbReference type="Proteomes" id="UP000236291">
    <property type="component" value="Unassembled WGS sequence"/>
</dbReference>